<reference evidence="1" key="3">
    <citation type="journal article" date="2017" name="Nature">
        <title>Genome sequence of the progenitor of the wheat D genome Aegilops tauschii.</title>
        <authorList>
            <person name="Luo M.C."/>
            <person name="Gu Y.Q."/>
            <person name="Puiu D."/>
            <person name="Wang H."/>
            <person name="Twardziok S.O."/>
            <person name="Deal K.R."/>
            <person name="Huo N."/>
            <person name="Zhu T."/>
            <person name="Wang L."/>
            <person name="Wang Y."/>
            <person name="McGuire P.E."/>
            <person name="Liu S."/>
            <person name="Long H."/>
            <person name="Ramasamy R.K."/>
            <person name="Rodriguez J.C."/>
            <person name="Van S.L."/>
            <person name="Yuan L."/>
            <person name="Wang Z."/>
            <person name="Xia Z."/>
            <person name="Xiao L."/>
            <person name="Anderson O.D."/>
            <person name="Ouyang S."/>
            <person name="Liang Y."/>
            <person name="Zimin A.V."/>
            <person name="Pertea G."/>
            <person name="Qi P."/>
            <person name="Bennetzen J.L."/>
            <person name="Dai X."/>
            <person name="Dawson M.W."/>
            <person name="Muller H.G."/>
            <person name="Kugler K."/>
            <person name="Rivarola-Duarte L."/>
            <person name="Spannagl M."/>
            <person name="Mayer K.F.X."/>
            <person name="Lu F.H."/>
            <person name="Bevan M.W."/>
            <person name="Leroy P."/>
            <person name="Li P."/>
            <person name="You F.M."/>
            <person name="Sun Q."/>
            <person name="Liu Z."/>
            <person name="Lyons E."/>
            <person name="Wicker T."/>
            <person name="Salzberg S.L."/>
            <person name="Devos K.M."/>
            <person name="Dvorak J."/>
        </authorList>
    </citation>
    <scope>NUCLEOTIDE SEQUENCE [LARGE SCALE GENOMIC DNA]</scope>
    <source>
        <strain evidence="1">cv. AL8/78</strain>
    </source>
</reference>
<evidence type="ECO:0000313" key="1">
    <source>
        <dbReference type="EnsemblPlants" id="AET1Gv20372400.12"/>
    </source>
</evidence>
<dbReference type="Proteomes" id="UP000015105">
    <property type="component" value="Chromosome 1D"/>
</dbReference>
<accession>A0A452YCD9</accession>
<keyword evidence="2" id="KW-1185">Reference proteome</keyword>
<dbReference type="EnsemblPlants" id="AET1Gv20372400.12">
    <property type="protein sequence ID" value="AET1Gv20372400.12"/>
    <property type="gene ID" value="AET1Gv20372400"/>
</dbReference>
<dbReference type="AlphaFoldDB" id="A0A452YCD9"/>
<sequence>QPKLAHHLTSAPRPPSLYAPRLRRHLAAFAMYRAAASLASKARQAGSSARQVRGFALLELVFAVARCTSLVVLGRVASEGAVLSGDSVAFFSGFGSACESETR</sequence>
<reference evidence="1" key="4">
    <citation type="submission" date="2019-03" db="UniProtKB">
        <authorList>
            <consortium name="EnsemblPlants"/>
        </authorList>
    </citation>
    <scope>IDENTIFICATION</scope>
</reference>
<protein>
    <submittedName>
        <fullName evidence="1">Uncharacterized protein</fullName>
    </submittedName>
</protein>
<reference evidence="2" key="2">
    <citation type="journal article" date="2017" name="Nat. Plants">
        <title>The Aegilops tauschii genome reveals multiple impacts of transposons.</title>
        <authorList>
            <person name="Zhao G."/>
            <person name="Zou C."/>
            <person name="Li K."/>
            <person name="Wang K."/>
            <person name="Li T."/>
            <person name="Gao L."/>
            <person name="Zhang X."/>
            <person name="Wang H."/>
            <person name="Yang Z."/>
            <person name="Liu X."/>
            <person name="Jiang W."/>
            <person name="Mao L."/>
            <person name="Kong X."/>
            <person name="Jiao Y."/>
            <person name="Jia J."/>
        </authorList>
    </citation>
    <scope>NUCLEOTIDE SEQUENCE [LARGE SCALE GENOMIC DNA]</scope>
    <source>
        <strain evidence="2">cv. AL8/78</strain>
    </source>
</reference>
<proteinExistence type="predicted"/>
<evidence type="ECO:0000313" key="2">
    <source>
        <dbReference type="Proteomes" id="UP000015105"/>
    </source>
</evidence>
<reference evidence="2" key="1">
    <citation type="journal article" date="2014" name="Science">
        <title>Ancient hybridizations among the ancestral genomes of bread wheat.</title>
        <authorList>
            <consortium name="International Wheat Genome Sequencing Consortium,"/>
            <person name="Marcussen T."/>
            <person name="Sandve S.R."/>
            <person name="Heier L."/>
            <person name="Spannagl M."/>
            <person name="Pfeifer M."/>
            <person name="Jakobsen K.S."/>
            <person name="Wulff B.B."/>
            <person name="Steuernagel B."/>
            <person name="Mayer K.F."/>
            <person name="Olsen O.A."/>
        </authorList>
    </citation>
    <scope>NUCLEOTIDE SEQUENCE [LARGE SCALE GENOMIC DNA]</scope>
    <source>
        <strain evidence="2">cv. AL8/78</strain>
    </source>
</reference>
<organism evidence="1 2">
    <name type="scientific">Aegilops tauschii subsp. strangulata</name>
    <name type="common">Goatgrass</name>
    <dbReference type="NCBI Taxonomy" id="200361"/>
    <lineage>
        <taxon>Eukaryota</taxon>
        <taxon>Viridiplantae</taxon>
        <taxon>Streptophyta</taxon>
        <taxon>Embryophyta</taxon>
        <taxon>Tracheophyta</taxon>
        <taxon>Spermatophyta</taxon>
        <taxon>Magnoliopsida</taxon>
        <taxon>Liliopsida</taxon>
        <taxon>Poales</taxon>
        <taxon>Poaceae</taxon>
        <taxon>BOP clade</taxon>
        <taxon>Pooideae</taxon>
        <taxon>Triticodae</taxon>
        <taxon>Triticeae</taxon>
        <taxon>Triticinae</taxon>
        <taxon>Aegilops</taxon>
    </lineage>
</organism>
<name>A0A452YCD9_AEGTS</name>
<reference evidence="1" key="5">
    <citation type="journal article" date="2021" name="G3 (Bethesda)">
        <title>Aegilops tauschii genome assembly Aet v5.0 features greater sequence contiguity and improved annotation.</title>
        <authorList>
            <person name="Wang L."/>
            <person name="Zhu T."/>
            <person name="Rodriguez J.C."/>
            <person name="Deal K.R."/>
            <person name="Dubcovsky J."/>
            <person name="McGuire P.E."/>
            <person name="Lux T."/>
            <person name="Spannagl M."/>
            <person name="Mayer K.F.X."/>
            <person name="Baldrich P."/>
            <person name="Meyers B.C."/>
            <person name="Huo N."/>
            <person name="Gu Y.Q."/>
            <person name="Zhou H."/>
            <person name="Devos K.M."/>
            <person name="Bennetzen J.L."/>
            <person name="Unver T."/>
            <person name="Budak H."/>
            <person name="Gulick P.J."/>
            <person name="Galiba G."/>
            <person name="Kalapos B."/>
            <person name="Nelson D.R."/>
            <person name="Li P."/>
            <person name="You F.M."/>
            <person name="Luo M.C."/>
            <person name="Dvorak J."/>
        </authorList>
    </citation>
    <scope>NUCLEOTIDE SEQUENCE [LARGE SCALE GENOMIC DNA]</scope>
    <source>
        <strain evidence="1">cv. AL8/78</strain>
    </source>
</reference>
<dbReference type="Gramene" id="AET1Gv20372400.12">
    <property type="protein sequence ID" value="AET1Gv20372400.12"/>
    <property type="gene ID" value="AET1Gv20372400"/>
</dbReference>